<keyword evidence="8" id="KW-0130">Cell adhesion</keyword>
<dbReference type="FunFam" id="2.60.40.60:FF:000007">
    <property type="entry name" value="Protocadherin alpha 2"/>
    <property type="match status" value="1"/>
</dbReference>
<feature type="domain" description="Cadherin" evidence="20">
    <location>
        <begin position="3641"/>
        <end position="3740"/>
    </location>
</feature>
<feature type="domain" description="Cadherin" evidence="20">
    <location>
        <begin position="2115"/>
        <end position="2229"/>
    </location>
</feature>
<evidence type="ECO:0000256" key="13">
    <source>
        <dbReference type="PROSITE-ProRule" id="PRU00043"/>
    </source>
</evidence>
<dbReference type="GO" id="GO:0008013">
    <property type="term" value="F:beta-catenin binding"/>
    <property type="evidence" value="ECO:0007669"/>
    <property type="project" value="TreeGrafter"/>
</dbReference>
<feature type="disulfide bond" evidence="14">
    <location>
        <begin position="4027"/>
        <end position="4036"/>
    </location>
</feature>
<dbReference type="Gene3D" id="2.60.40.60">
    <property type="entry name" value="Cadherins"/>
    <property type="match status" value="34"/>
</dbReference>
<dbReference type="PROSITE" id="PS50025">
    <property type="entry name" value="LAM_G_DOMAIN"/>
    <property type="match status" value="2"/>
</dbReference>
<feature type="domain" description="Cadherin" evidence="20">
    <location>
        <begin position="1128"/>
        <end position="1237"/>
    </location>
</feature>
<dbReference type="FunFam" id="2.60.40.60:FF:000118">
    <property type="entry name" value="protocadherin Fat 4"/>
    <property type="match status" value="1"/>
</dbReference>
<evidence type="ECO:0000313" key="21">
    <source>
        <dbReference type="EnsemblMetazoa" id="XP_022672925"/>
    </source>
</evidence>
<dbReference type="InterPro" id="IPR001881">
    <property type="entry name" value="EGF-like_Ca-bd_dom"/>
</dbReference>
<evidence type="ECO:0000256" key="2">
    <source>
        <dbReference type="ARBA" id="ARBA00022475"/>
    </source>
</evidence>
<keyword evidence="12" id="KW-0325">Glycoprotein</keyword>
<feature type="domain" description="Cadherin" evidence="20">
    <location>
        <begin position="3421"/>
        <end position="3526"/>
    </location>
</feature>
<dbReference type="Pfam" id="PF02210">
    <property type="entry name" value="Laminin_G_2"/>
    <property type="match status" value="1"/>
</dbReference>
<dbReference type="SMART" id="SM00112">
    <property type="entry name" value="CA"/>
    <property type="match status" value="34"/>
</dbReference>
<evidence type="ECO:0000256" key="12">
    <source>
        <dbReference type="ARBA" id="ARBA00023180"/>
    </source>
</evidence>
<keyword evidence="11 14" id="KW-1015">Disulfide bond</keyword>
<sequence>MKTRLKFSGLPRCHMLWLLLVAFAVGSGGGTTREVFEIKEGLPIGTSVGFIPMRANFTYRFNEPPHEFELNATTGEIRTAVVLDRESLPSERLDLVVLSSQPTYPIEVRIIVLDANDHAPLFPESSLAVTLSEASAVGTRVLLDAASDKDVGQNGVASLRYRIVGGNDDGKFELRTTTNPTADSVYLYLATVGPLDREQTPSYRLNVSAEDGGQPPLRGYLLVNVTLSDANDNPPMFDQSAYTVSLDEGAAAGSRVLEVRATDADIGDNARLSYHLPEGETRFAIDPQTGVITTGIDRVNCPVTASIKLEEKGKHIGHATNKSCVLTVFARDHGSPRQDGRTYVTINLLDSNDHDPQISFRVFGEASDMDASVDENAENNQVVAAISVVDGDEGPNGETDLRVIGGNELAHFRLQNSGDFYLLRVAGVLDRERVPFYNLTVVATDRGIPMRASTAHLVVRVNDVNDHAPQFEKAECMVSLSERTPPGSFVESLTATDADSGINAEVFYAIEAGDERRWFAIDRRSGLVTTVRELDREALSGQDSVELKIRAHDGGPNRKLAYATLRVQLLDENDEAPTFTAPGGQLNVTLSENSPPHTLVAIVAATDKDLAANGSITYELHPSVEMLYGGMFEIDAAYGKLTTKTTLDREKVSHYQLKVIARDNGTPSLSSTLDISLNVADVNDNKPTIYPGVYFYQVNDGLQPGEFTARIRAFDPDEGQNAKIKYSIVSGAEVRFAIDASSGQIVNTRTLDVRQQARYEITVMATNVEPFEVIPGESTINNTPSTAMVVVFVRSRKQQQQQRVDQPTLHPQPSCDKSFQLLEDPGTIGGGHGREIGQLSKLDGAKYSIVDGDPHGWFRIDPLQAVIRTSGTVTIDRETSSFVDLLIVANTLANFTTCTARIHIEDVNDNPPVFARPYVEIRVPESFAVGLELFLSQAKDIDDGDNARISYSLEDSSDGLFAIDQDNGILVLTRSLHDHAGRIIQIDIIATDGGNPPMSARQRVLLAVVDVNDHTPTFDQASYETSLPELMALNERFFTVHASDGDIGDNGRVSYNISSGNEDLRFGIFPDGQLFVRRPLDREQHELYELVVTAFDNGTRPRNSSVTVVVHVLDDNDNAPRFEGYDVGAKNMSFHIVENLPPDSYVGTLVASDDDSGRNAELSFSLAAAHLSDFSVDTKSGVIRTLRSFDREQLVQTFGHGDLTLEVTVCDNGVPRLSATARVVVHIDDENDNAPTFSRLVYKVSLSEATPLRAQVARVSASDPDSGVNGLVYYALVGKHADAFSVDEQSGQIFLAARLDRERQAEFSLTVVASDAAPPTLRRSAMTMVRVTVLDENDCAPVFRIDGPANYSQGAEVPEDAELGIRIHQFAATDDDLGVNGEVSFSIRTGNIKDTFRMDPTTGILRLHKPLDYELHKVYTLNITASDGGSPRLTSVILFTVRVADVNDNAPVFPNGAIVRTLHEGVPADTLVATVVASDRDSQQNARITYALSAQSPATESMHFRIRPDTGALYTTRGMDRELVDSYSLTITAIDHGTPARSAHKAVTVLVEDVNDNAPRFISLPAASLPAEAERGHRVAVVAATDPDAGANGRVGYELVDGHGHQDLFHLDRSTGEILLSRRLPPVSERQVSYQLTVRAYDEASLSQRRFTNRTVTILSTSMDSDRPAPRFERKQYIGSVSENEPVGTPVLSVRALPSAPSSELEYYLTAVAARGAPQGRRFAIDLHTGLVETAEPLDREQQPGPYELTILVTDRRASPPTTANATVIVEVTDKNDTPPRFSGAPYALRLSEDAPTGSTVLTIRADDPDRQGSISFEIVSDASESNSVNLSSTGCSSGQGNNDHRLFQMDPIRGHVVLAEPLDRELCPEHRFTVRVSDGVQSALTPVIVSVQDTNDNPPVFSSSVVSFDVAEDTARGTRIGALKASDADAGANGQVSFSLLSDWGNELFALNPHTGEFTLTASLDYEQYQHYVLVVLAQDGGSSVRLSATATVYVNVVDVNDNAPIFDPQSYSAELTEDAAVNSQVIKVQATDLDGGLNGDIAYSVLEGDDEEQFSISDGGVISTRLPLDRETKSLYNLVVLAQDRAAVISQRLSSTCQVSIVVRDVNDVTPNFITPNVTSIVENAPINAIVMAVKAVDGDEGANAFVEYSLASDSGHNGMSSSYGGQQRFSIGSVDGLLRVAGILDRERAAMHVVHVVARDRGTPARSATAAVTVNILDDNDHSPQFERPQWSATVSEMAPTGFAVLNVSATDADAGPAGKVRYAIVAGDPNRDFVIDEDSGTLRVRKTLDHERKSRYVITVQAEDSASETRYDTASVSITLKDVNDRAPTFAHSPYEAALAENTPVPPGGTLIGRLAASDADAELGELHYRLLAGDRSLFRVNSTTGDVYILRSLDRERTPLAHATIAAVDSGSPRLTGTASLVLRVADVNDNSPVFERGSYELHVMENQPADTFVHILKARDVDDGLNAQLRYSLEDSSQFFSLDGSTGELRTLRPLDRETTAVYHLRVNCLDRNGGDGSRRAQVNVTVHVDDQNDNAPQFDRSVYEIRISDNANAGHFVFGTQARDADSGANRRVAYQLAGSDAGLFQVDAYTGVVKLAHRLPTRSLGSSSVPFEIRIFATDRGVVPLSTNATLRVRVHKHDEFPVFLAGRREFIIGEDAPMGKRLTRVQAKTSIRPAEILYGVAGGNMDNVFSVNAQNGEVSVVQSLDFETTPSFRLWLQAEDRVSGLAAFTELSIVVTDVNDNSPICKQLVYNVTVLEEQQAPEFVTEIEATDADEEENGEVVFQLAQSIPVGTLESVGVRVDSPNEAGIPPPSTSPPFSIEARSGKIFTTAKLDRESIDHYQLIVEAVDRGTPTRTGTCSVYVHVADKNDNTPRFTRLFTANVTENSPIGHFVIRITSSDADIGPNAQATYTLFDDPDRAFAIDEHTGDVTVAGPIDRETRDEYLLKVSVFDGAWKQVTSLTIAVLDANDNAPEFSKPSYEFLVAESQQQQKREVQTFVGMVRATDRDKIGSTIAFSLSRPSDLFRIDPLSGNITSKRPLIYRPAGGGRLSHENVHRLQVIATDHGKPRLSSEATVIIQVVDSNNHAPVFQRDLYFIPVPESMPADSKLAQLIAADTVDEGVNAMVFYSLASQGNASESGLLRINTENGWLTLTRSVHGRRGQCFEAWVIARDGGVPAKAARTHVILEVTAENVHAPVFTSSIYQASVGEDAVEGFEVLTVRATDADDGINGMIVYELQLLEDHLGAREKFLIDERSGAVRVNNSLDYETDREYLLRVVAKDRGLKALSASVDLIITILDVNDCPPLFNASEFHAAVFENEPIDTVVTQLIATDADSVRNQVIQYSLLGPTIGHRFAIDSHSGVVVAKKSLDFEAEKQFELEIVASNPGTVQFSSCKLVVEILGRNEFLPKFTDPVFQFQASESDPVGRVVGTVKATDEDAGVDGEVLYFLVGASNERGFKLDSRTGVLTVARRLDREDEARVVLTAIAKNRGAIRGNDTDEAQVIISILDGNDPPLFNKLIYQAKVSENAETASYILTVTATDKDVRPNNNQFYYTILNGNNQNAFAIDPHTGDIHTASRLDREKVSEYNLTIGAVDNGTPPQTGIATLLVTVDDINDNAPYFDDADMIGYVAENEPAYSSVMALSARDRDLPPNAGPFTYLLVGGPHADKFEIERHSGLVRTTTSLDRETTPELSFIVEAHDSGVPTHKSRTCITVRVRDKNDNPSSPRDVTIIVWVLNNVFPGGKIAEVAPLDPDIVGDYSCRLSDSGKDSVFSLARHCSLHARRTQSPQNFSLSVRGNDGRHPDVRSSVSVHFRSFDDIAVKHAVTLRTTKGISADDFVSAKDYDMFVKLLDDATSYIGTPLVFSIAEEEPPLVPSGTEGYEQAPPSHHHSLQVTLAVQKRSGVYALPSEVKTALRESAELASMFTVGYEPCDARPCLNGAHCQSRLENRGRLQISSSPSRIITTPVVLRRPRCACPPGFSGVACEIQREPCSPNPCASGSTCHYDSKEGYRCVCAPHLHGRHCELKRVDACASTPCRNGGSCESAPGGGAFFCLCRPGFKGALCEQTSDGCRPNRCRNGGTCVSETPGATSTSTAGYRCACPANFYGRHCERSTFGFHPYSFMEFPTLRAGTNDISIVFATSKRDALLAYNYGGQSGGRSDFVALELVEGRARFSFGGARSAISRVSAGGDLADGRWHKVSVIRNGRTAALAVASCQHHGELCDDCAPGNTSCSASITGHTGTLSFNNYPLYLGGLPLVESIVERPGQLASDDFVGCVHSVAVNGKSLQLDAPVRSAHVTDQCPRPADPCSVGKTPGSTPTSSGPTTTYGSGNDLCGLRGQCIDEWFSASCVCPSGLIASDCGPALDAPEQAFSLTANGAGFVEMTPNEKHKRSHLHHGGVSNSGNNRPMSSQRSLEPEPAKTLSFSFRTKNLEGLLLLSESEGDFTLLELVAGTLTYRSQYKGERVLSASIDIPVADGSWHLVTLTRYNYPALWVSLSVDHAVVELRPPSTGQGSVFPATISGGHMGRGVHDFLDPFVSVIAFGGPPKPFLNQQNPTNQAQSTGSDELVRAMSTPALQGCIRRIAVNGELQTANANATRATYFSLAVRGSAAVGCSDDAGGALGSARDPLNIGVIAVVVFFAILICGLLASYVTFKQCKLQERTGGNKAKDKISNTYVAGGTNTNGVTNNNQEDIMLQNNAASVTSGRLDGPHAGPPKKIMRVPPDAALSAVPILPLNAKVFDGNAVVSTPMPRFALLNSEATNAPLSSEIPECYDLENASSIAPSDIDIVYHYKAFRDGARKGQGGKHLPNNSVPLPPPYAASAHRLSPGSISHGSSSLVLARDTNHSALSQRLSPLGGVGIALSQNSAPLARLSPSSEMSQQAPRILTLQDISGKPIQRALLAGKGTMGASECSGLTSPVSSQAPSSQSQITVSSVPAKPMTTVQLAKLKGTPTREIELGLTQDEIDRLNFRRNSSLVRTLDGVTSDTDDDVGHALNSLHADDGDANTDVREDDSSADESGGNESFTCSEFEYNGQHNYEKIRQRSKRRQQPSESRRVYGHGTVDNNTDTELEDKIYNTGNHAYEVPPPGPPGAPTTDWNLSAAWSQPPPLRIGSLSQLRATGTAAAAAHSRQNSRDSTFCSMPAGAPIVHSRQGSRDSNFSTKRASIHGSIHSVHTANTHASNVHGGSLHNIAHSRQASKDSTYSNRSANHRGPSGRQSKTKEEYV</sequence>
<dbReference type="PANTHER" id="PTHR24027:SF438">
    <property type="entry name" value="CADHERIN 23"/>
    <property type="match status" value="1"/>
</dbReference>
<dbReference type="FunFam" id="2.60.40.60:FF:000134">
    <property type="entry name" value="protocadherin Fat 4"/>
    <property type="match status" value="1"/>
</dbReference>
<feature type="domain" description="Cadherin" evidence="20">
    <location>
        <begin position="1903"/>
        <end position="2008"/>
    </location>
</feature>
<feature type="domain" description="Cadherin" evidence="20">
    <location>
        <begin position="57"/>
        <end position="122"/>
    </location>
</feature>
<dbReference type="InParanoid" id="A0A7M7KZI6"/>
<dbReference type="InterPro" id="IPR001791">
    <property type="entry name" value="Laminin_G"/>
</dbReference>
<evidence type="ECO:0000313" key="22">
    <source>
        <dbReference type="Proteomes" id="UP000594260"/>
    </source>
</evidence>
<dbReference type="InterPro" id="IPR015919">
    <property type="entry name" value="Cadherin-like_sf"/>
</dbReference>
<feature type="domain" description="Cadherin" evidence="20">
    <location>
        <begin position="1349"/>
        <end position="1453"/>
    </location>
</feature>
<keyword evidence="4 16" id="KW-0812">Transmembrane</keyword>
<feature type="domain" description="Cadherin" evidence="20">
    <location>
        <begin position="1238"/>
        <end position="1343"/>
    </location>
</feature>
<dbReference type="Gene3D" id="2.10.25.10">
    <property type="entry name" value="Laminin"/>
    <property type="match status" value="4"/>
</dbReference>
<dbReference type="FunFam" id="2.60.40.60:FF:000010">
    <property type="entry name" value="Cadherin EGF LAG seven-pass G-type receptor 3"/>
    <property type="match status" value="1"/>
</dbReference>
<dbReference type="FunFam" id="2.60.40.60:FF:000015">
    <property type="entry name" value="FAT atypical cadherin 1"/>
    <property type="match status" value="1"/>
</dbReference>
<dbReference type="FunFam" id="2.60.40.60:FF:000106">
    <property type="entry name" value="FAT atypical cadherin 4"/>
    <property type="match status" value="1"/>
</dbReference>
<comment type="caution">
    <text evidence="14">Lacks conserved residue(s) required for the propagation of feature annotation.</text>
</comment>
<evidence type="ECO:0000256" key="16">
    <source>
        <dbReference type="SAM" id="Phobius"/>
    </source>
</evidence>
<dbReference type="InterPro" id="IPR002126">
    <property type="entry name" value="Cadherin-like_dom"/>
</dbReference>
<evidence type="ECO:0000256" key="17">
    <source>
        <dbReference type="SAM" id="SignalP"/>
    </source>
</evidence>
<dbReference type="FunFam" id="2.60.40.60:FF:000104">
    <property type="entry name" value="cadherin-23 isoform X1"/>
    <property type="match status" value="1"/>
</dbReference>
<dbReference type="RefSeq" id="XP_022672925.1">
    <property type="nucleotide sequence ID" value="XM_022817190.1"/>
</dbReference>
<keyword evidence="6" id="KW-0677">Repeat</keyword>
<feature type="domain" description="Cadherin" evidence="20">
    <location>
        <begin position="2230"/>
        <end position="2334"/>
    </location>
</feature>
<feature type="signal peptide" evidence="17">
    <location>
        <begin position="1"/>
        <end position="29"/>
    </location>
</feature>
<dbReference type="FunFam" id="2.60.40.60:FF:000080">
    <property type="entry name" value="FAT atypical cadherin 1"/>
    <property type="match status" value="2"/>
</dbReference>
<dbReference type="FunFam" id="2.60.40.60:FF:000081">
    <property type="entry name" value="protocadherin Fat 4"/>
    <property type="match status" value="1"/>
</dbReference>
<dbReference type="FunFam" id="2.60.40.60:FF:000092">
    <property type="entry name" value="Protocadherin 8"/>
    <property type="match status" value="2"/>
</dbReference>
<feature type="domain" description="Cadherin" evidence="20">
    <location>
        <begin position="1461"/>
        <end position="1561"/>
    </location>
</feature>
<evidence type="ECO:0000256" key="8">
    <source>
        <dbReference type="ARBA" id="ARBA00022889"/>
    </source>
</evidence>
<organism evidence="21 22">
    <name type="scientific">Varroa destructor</name>
    <name type="common">Honeybee mite</name>
    <dbReference type="NCBI Taxonomy" id="109461"/>
    <lineage>
        <taxon>Eukaryota</taxon>
        <taxon>Metazoa</taxon>
        <taxon>Ecdysozoa</taxon>
        <taxon>Arthropoda</taxon>
        <taxon>Chelicerata</taxon>
        <taxon>Arachnida</taxon>
        <taxon>Acari</taxon>
        <taxon>Parasitiformes</taxon>
        <taxon>Mesostigmata</taxon>
        <taxon>Gamasina</taxon>
        <taxon>Dermanyssoidea</taxon>
        <taxon>Varroidae</taxon>
        <taxon>Varroa</taxon>
    </lineage>
</organism>
<feature type="chain" id="PRO_5029835642" evidence="17">
    <location>
        <begin position="30"/>
        <end position="5243"/>
    </location>
</feature>
<feature type="domain" description="Cadherin" evidence="20">
    <location>
        <begin position="1019"/>
        <end position="1122"/>
    </location>
</feature>
<keyword evidence="5 17" id="KW-0732">Signal</keyword>
<feature type="domain" description="Cadherin" evidence="20">
    <location>
        <begin position="123"/>
        <end position="237"/>
    </location>
</feature>
<feature type="domain" description="Cadherin" evidence="20">
    <location>
        <begin position="238"/>
        <end position="358"/>
    </location>
</feature>
<feature type="domain" description="EGF-like" evidence="19">
    <location>
        <begin position="4000"/>
        <end position="4037"/>
    </location>
</feature>
<evidence type="ECO:0000256" key="10">
    <source>
        <dbReference type="ARBA" id="ARBA00023136"/>
    </source>
</evidence>
<feature type="region of interest" description="Disordered" evidence="15">
    <location>
        <begin position="4317"/>
        <end position="4340"/>
    </location>
</feature>
<feature type="domain" description="Cadherin" evidence="20">
    <location>
        <begin position="2441"/>
        <end position="2545"/>
    </location>
</feature>
<dbReference type="PROSITE" id="PS00022">
    <property type="entry name" value="EGF_1"/>
    <property type="match status" value="4"/>
</dbReference>
<feature type="domain" description="Cadherin" evidence="20">
    <location>
        <begin position="2335"/>
        <end position="2440"/>
    </location>
</feature>
<dbReference type="CDD" id="cd11304">
    <property type="entry name" value="Cadherin_repeat"/>
    <property type="match status" value="34"/>
</dbReference>
<dbReference type="SUPFAM" id="SSF49313">
    <property type="entry name" value="Cadherin-like"/>
    <property type="match status" value="34"/>
</dbReference>
<feature type="domain" description="Cadherin" evidence="20">
    <location>
        <begin position="1673"/>
        <end position="1782"/>
    </location>
</feature>
<feature type="disulfide bond" evidence="14">
    <location>
        <begin position="4068"/>
        <end position="4077"/>
    </location>
</feature>
<name>A0A7M7KZI6_VARDE</name>
<dbReference type="SMART" id="SM00179">
    <property type="entry name" value="EGF_CA"/>
    <property type="match status" value="3"/>
</dbReference>
<dbReference type="Pfam" id="PF00054">
    <property type="entry name" value="Laminin_G_1"/>
    <property type="match status" value="1"/>
</dbReference>
<dbReference type="FunFam" id="2.60.40.60:FF:000116">
    <property type="entry name" value="Dachsous cadherin-related 2"/>
    <property type="match status" value="1"/>
</dbReference>
<dbReference type="CTD" id="33627"/>
<dbReference type="InterPro" id="IPR000742">
    <property type="entry name" value="EGF"/>
</dbReference>
<dbReference type="OrthoDB" id="6252479at2759"/>
<feature type="transmembrane region" description="Helical" evidence="16">
    <location>
        <begin position="4646"/>
        <end position="4669"/>
    </location>
</feature>
<feature type="domain" description="Cadherin" evidence="20">
    <location>
        <begin position="582"/>
        <end position="689"/>
    </location>
</feature>
<feature type="region of interest" description="Disordered" evidence="15">
    <location>
        <begin position="5140"/>
        <end position="5178"/>
    </location>
</feature>
<feature type="disulfide bond" evidence="14">
    <location>
        <begin position="4114"/>
        <end position="4123"/>
    </location>
</feature>
<dbReference type="GeneID" id="111255326"/>
<dbReference type="PROSITE" id="PS50268">
    <property type="entry name" value="CADHERIN_2"/>
    <property type="match status" value="34"/>
</dbReference>
<dbReference type="PROSITE" id="PS50026">
    <property type="entry name" value="EGF_3"/>
    <property type="match status" value="4"/>
</dbReference>
<feature type="domain" description="Cadherin" evidence="20">
    <location>
        <begin position="3527"/>
        <end position="3632"/>
    </location>
</feature>
<feature type="domain" description="Cadherin" evidence="20">
    <location>
        <begin position="690"/>
        <end position="809"/>
    </location>
</feature>
<evidence type="ECO:0000259" key="19">
    <source>
        <dbReference type="PROSITE" id="PS50026"/>
    </source>
</evidence>
<dbReference type="EnsemblMetazoa" id="XM_022817190">
    <property type="protein sequence ID" value="XP_022672925"/>
    <property type="gene ID" value="LOC111255326"/>
</dbReference>
<dbReference type="FunFam" id="2.60.40.60:FF:000039">
    <property type="entry name" value="FAT atypical cadherin 3"/>
    <property type="match status" value="1"/>
</dbReference>
<feature type="domain" description="EGF-like" evidence="19">
    <location>
        <begin position="4040"/>
        <end position="4078"/>
    </location>
</feature>
<dbReference type="FunFam" id="2.60.40.60:FF:000024">
    <property type="entry name" value="FAT atypical cadherin 3"/>
    <property type="match status" value="2"/>
</dbReference>
<dbReference type="PROSITE" id="PS00232">
    <property type="entry name" value="CADHERIN_1"/>
    <property type="match status" value="14"/>
</dbReference>
<feature type="domain" description="Cadherin" evidence="20">
    <location>
        <begin position="3099"/>
        <end position="3207"/>
    </location>
</feature>
<evidence type="ECO:0000259" key="20">
    <source>
        <dbReference type="PROSITE" id="PS50268"/>
    </source>
</evidence>
<dbReference type="SUPFAM" id="SSF49899">
    <property type="entry name" value="Concanavalin A-like lectins/glucanases"/>
    <property type="match status" value="2"/>
</dbReference>
<feature type="domain" description="Cadherin" evidence="20">
    <location>
        <begin position="365"/>
        <end position="471"/>
    </location>
</feature>
<dbReference type="GO" id="GO:0009887">
    <property type="term" value="P:animal organ morphogenesis"/>
    <property type="evidence" value="ECO:0007669"/>
    <property type="project" value="UniProtKB-ARBA"/>
</dbReference>
<keyword evidence="2" id="KW-1003">Cell membrane</keyword>
<dbReference type="InterPro" id="IPR039808">
    <property type="entry name" value="Cadherin"/>
</dbReference>
<feature type="region of interest" description="Disordered" evidence="15">
    <location>
        <begin position="4405"/>
        <end position="4434"/>
    </location>
</feature>
<feature type="region of interest" description="Disordered" evidence="15">
    <location>
        <begin position="4998"/>
        <end position="5086"/>
    </location>
</feature>
<dbReference type="InterPro" id="IPR013320">
    <property type="entry name" value="ConA-like_dom_sf"/>
</dbReference>
<dbReference type="Gene3D" id="2.60.120.200">
    <property type="match status" value="2"/>
</dbReference>
<dbReference type="GO" id="GO:0008104">
    <property type="term" value="P:intracellular protein localization"/>
    <property type="evidence" value="ECO:0007669"/>
    <property type="project" value="UniProtKB-ARBA"/>
</dbReference>
<keyword evidence="9 16" id="KW-1133">Transmembrane helix</keyword>
<proteinExistence type="predicted"/>
<dbReference type="KEGG" id="vde:111255326"/>
<keyword evidence="7 13" id="KW-0106">Calcium</keyword>
<feature type="disulfide bond" evidence="14">
    <location>
        <begin position="4049"/>
        <end position="4066"/>
    </location>
</feature>
<dbReference type="Pfam" id="PF25374">
    <property type="entry name" value="Cadherin_FAT4_N"/>
    <property type="match status" value="1"/>
</dbReference>
<keyword evidence="22" id="KW-1185">Reference proteome</keyword>
<dbReference type="FunFam" id="2.60.40.60:FF:000037">
    <property type="entry name" value="FAT atypical cadherin 1"/>
    <property type="match status" value="1"/>
</dbReference>
<evidence type="ECO:0000256" key="15">
    <source>
        <dbReference type="SAM" id="MobiDB-lite"/>
    </source>
</evidence>
<dbReference type="FunFam" id="2.60.40.60:FF:000020">
    <property type="entry name" value="Dachsous cadherin-related 1b"/>
    <property type="match status" value="5"/>
</dbReference>
<dbReference type="SMART" id="SM00181">
    <property type="entry name" value="EGF"/>
    <property type="match status" value="5"/>
</dbReference>
<dbReference type="Proteomes" id="UP000594260">
    <property type="component" value="Unplaced"/>
</dbReference>
<dbReference type="GO" id="GO:0016477">
    <property type="term" value="P:cell migration"/>
    <property type="evidence" value="ECO:0007669"/>
    <property type="project" value="TreeGrafter"/>
</dbReference>
<evidence type="ECO:0000256" key="3">
    <source>
        <dbReference type="ARBA" id="ARBA00022536"/>
    </source>
</evidence>
<dbReference type="GO" id="GO:0016342">
    <property type="term" value="C:catenin complex"/>
    <property type="evidence" value="ECO:0007669"/>
    <property type="project" value="TreeGrafter"/>
</dbReference>
<feature type="compositionally biased region" description="Polar residues" evidence="15">
    <location>
        <begin position="4414"/>
        <end position="4428"/>
    </location>
</feature>
<evidence type="ECO:0000256" key="7">
    <source>
        <dbReference type="ARBA" id="ARBA00022837"/>
    </source>
</evidence>
<dbReference type="Pfam" id="PF00028">
    <property type="entry name" value="Cadherin"/>
    <property type="match status" value="32"/>
</dbReference>
<feature type="domain" description="Cadherin" evidence="20">
    <location>
        <begin position="1783"/>
        <end position="1902"/>
    </location>
</feature>
<evidence type="ECO:0000256" key="9">
    <source>
        <dbReference type="ARBA" id="ARBA00022989"/>
    </source>
</evidence>
<feature type="domain" description="Cadherin" evidence="20">
    <location>
        <begin position="2009"/>
        <end position="2115"/>
    </location>
</feature>
<dbReference type="PROSITE" id="PS01186">
    <property type="entry name" value="EGF_2"/>
    <property type="match status" value="2"/>
</dbReference>
<feature type="compositionally biased region" description="Low complexity" evidence="15">
    <location>
        <begin position="4328"/>
        <end position="4340"/>
    </location>
</feature>
<feature type="region of interest" description="Disordered" evidence="15">
    <location>
        <begin position="5211"/>
        <end position="5243"/>
    </location>
</feature>
<feature type="domain" description="Cadherin" evidence="20">
    <location>
        <begin position="2984"/>
        <end position="3098"/>
    </location>
</feature>
<dbReference type="FunCoup" id="A0A7M7KZI6">
    <property type="interactions" value="140"/>
</dbReference>
<feature type="domain" description="Cadherin" evidence="20">
    <location>
        <begin position="472"/>
        <end position="579"/>
    </location>
</feature>
<dbReference type="Pfam" id="PF00008">
    <property type="entry name" value="EGF"/>
    <property type="match status" value="1"/>
</dbReference>
<dbReference type="FunFam" id="2.60.40.60:FF:000321">
    <property type="entry name" value="Cadherin-related tumor suppressor"/>
    <property type="match status" value="1"/>
</dbReference>
<dbReference type="PANTHER" id="PTHR24027">
    <property type="entry name" value="CADHERIN-23"/>
    <property type="match status" value="1"/>
</dbReference>
<feature type="domain" description="Cadherin" evidence="20">
    <location>
        <begin position="2883"/>
        <end position="2983"/>
    </location>
</feature>
<dbReference type="GO" id="GO:0007156">
    <property type="term" value="P:homophilic cell adhesion via plasma membrane adhesion molecules"/>
    <property type="evidence" value="ECO:0007669"/>
    <property type="project" value="InterPro"/>
</dbReference>
<feature type="domain" description="Laminin G" evidence="18">
    <location>
        <begin position="4413"/>
        <end position="4629"/>
    </location>
</feature>
<dbReference type="FunFam" id="2.60.40.60:FF:000143">
    <property type="entry name" value="FAT atypical cadherin 4"/>
    <property type="match status" value="1"/>
</dbReference>
<evidence type="ECO:0000256" key="14">
    <source>
        <dbReference type="PROSITE-ProRule" id="PRU00076"/>
    </source>
</evidence>
<feature type="domain" description="Cadherin" evidence="20">
    <location>
        <begin position="2755"/>
        <end position="2883"/>
    </location>
</feature>
<dbReference type="GO" id="GO:0007399">
    <property type="term" value="P:nervous system development"/>
    <property type="evidence" value="ECO:0007669"/>
    <property type="project" value="UniProtKB-ARBA"/>
</dbReference>
<evidence type="ECO:0000259" key="18">
    <source>
        <dbReference type="PROSITE" id="PS50025"/>
    </source>
</evidence>
<dbReference type="GO" id="GO:0045296">
    <property type="term" value="F:cadherin binding"/>
    <property type="evidence" value="ECO:0007669"/>
    <property type="project" value="TreeGrafter"/>
</dbReference>
<accession>A0A7M7KZI6</accession>
<keyword evidence="3 14" id="KW-0245">EGF-like domain</keyword>
<dbReference type="OMA" id="AGGMRKY"/>
<dbReference type="InterPro" id="IPR020894">
    <property type="entry name" value="Cadherin_CS"/>
</dbReference>
<feature type="disulfide bond" evidence="14">
    <location>
        <begin position="3988"/>
        <end position="3997"/>
    </location>
</feature>
<feature type="domain" description="Cadherin" evidence="20">
    <location>
        <begin position="3317"/>
        <end position="3420"/>
    </location>
</feature>
<dbReference type="GO" id="GO:0005509">
    <property type="term" value="F:calcium ion binding"/>
    <property type="evidence" value="ECO:0007669"/>
    <property type="project" value="UniProtKB-UniRule"/>
</dbReference>
<feature type="compositionally biased region" description="Polar residues" evidence="15">
    <location>
        <begin position="5211"/>
        <end position="5225"/>
    </location>
</feature>
<feature type="domain" description="Cadherin" evidence="20">
    <location>
        <begin position="1561"/>
        <end position="1672"/>
    </location>
</feature>
<feature type="domain" description="Laminin G" evidence="18">
    <location>
        <begin position="4125"/>
        <end position="4316"/>
    </location>
</feature>
<feature type="compositionally biased region" description="Basic and acidic residues" evidence="15">
    <location>
        <begin position="5016"/>
        <end position="5030"/>
    </location>
</feature>
<feature type="domain" description="EGF-like" evidence="19">
    <location>
        <begin position="3940"/>
        <end position="3998"/>
    </location>
</feature>
<feature type="domain" description="Cadherin" evidence="20">
    <location>
        <begin position="3208"/>
        <end position="3316"/>
    </location>
</feature>
<dbReference type="SMART" id="SM00282">
    <property type="entry name" value="LamG"/>
    <property type="match status" value="2"/>
</dbReference>
<dbReference type="GO" id="GO:0001736">
    <property type="term" value="P:establishment of planar polarity"/>
    <property type="evidence" value="ECO:0007669"/>
    <property type="project" value="UniProtKB-ARBA"/>
</dbReference>
<evidence type="ECO:0000256" key="6">
    <source>
        <dbReference type="ARBA" id="ARBA00022737"/>
    </source>
</evidence>
<feature type="domain" description="EGF-like" evidence="19">
    <location>
        <begin position="4080"/>
        <end position="4124"/>
    </location>
</feature>
<dbReference type="CDD" id="cd00054">
    <property type="entry name" value="EGF_CA"/>
    <property type="match status" value="3"/>
</dbReference>
<feature type="domain" description="Cadherin" evidence="20">
    <location>
        <begin position="2546"/>
        <end position="2652"/>
    </location>
</feature>
<evidence type="ECO:0000256" key="4">
    <source>
        <dbReference type="ARBA" id="ARBA00022692"/>
    </source>
</evidence>
<feature type="domain" description="Cadherin" evidence="20">
    <location>
        <begin position="846"/>
        <end position="914"/>
    </location>
</feature>
<protein>
    <submittedName>
        <fullName evidence="21">Uncharacterized protein</fullName>
    </submittedName>
</protein>
<dbReference type="SUPFAM" id="SSF57196">
    <property type="entry name" value="EGF/Laminin"/>
    <property type="match status" value="2"/>
</dbReference>
<feature type="domain" description="Cadherin" evidence="20">
    <location>
        <begin position="2653"/>
        <end position="2754"/>
    </location>
</feature>
<feature type="domain" description="Cadherin" evidence="20">
    <location>
        <begin position="915"/>
        <end position="1018"/>
    </location>
</feature>
<dbReference type="GO" id="GO:0048589">
    <property type="term" value="P:developmental growth"/>
    <property type="evidence" value="ECO:0007669"/>
    <property type="project" value="UniProtKB-ARBA"/>
</dbReference>
<keyword evidence="10 16" id="KW-0472">Membrane</keyword>
<reference evidence="21" key="1">
    <citation type="submission" date="2021-01" db="UniProtKB">
        <authorList>
            <consortium name="EnsemblMetazoa"/>
        </authorList>
    </citation>
    <scope>IDENTIFICATION</scope>
</reference>
<dbReference type="FunFam" id="2.60.40.60:FF:000033">
    <property type="entry name" value="FAT atypical cadherin 1"/>
    <property type="match status" value="2"/>
</dbReference>
<dbReference type="CDD" id="cd00110">
    <property type="entry name" value="LamG"/>
    <property type="match status" value="2"/>
</dbReference>
<comment type="subcellular location">
    <subcellularLocation>
        <location evidence="1">Cell membrane</location>
        <topology evidence="1">Single-pass type I membrane protein</topology>
    </subcellularLocation>
</comment>
<evidence type="ECO:0000256" key="11">
    <source>
        <dbReference type="ARBA" id="ARBA00023157"/>
    </source>
</evidence>
<evidence type="ECO:0000256" key="1">
    <source>
        <dbReference type="ARBA" id="ARBA00004251"/>
    </source>
</evidence>
<evidence type="ECO:0000256" key="5">
    <source>
        <dbReference type="ARBA" id="ARBA00022729"/>
    </source>
</evidence>
<dbReference type="GO" id="GO:0007163">
    <property type="term" value="P:establishment or maintenance of cell polarity"/>
    <property type="evidence" value="ECO:0007669"/>
    <property type="project" value="UniProtKB-ARBA"/>
</dbReference>
<dbReference type="PRINTS" id="PR00205">
    <property type="entry name" value="CADHERIN"/>
</dbReference>